<name>A0ABR8FPV4_9NOSO</name>
<accession>A0ABR8FPV4</accession>
<dbReference type="EMBL" id="JACJTB010000001">
    <property type="protein sequence ID" value="MBD2592886.1"/>
    <property type="molecule type" value="Genomic_DNA"/>
</dbReference>
<dbReference type="Proteomes" id="UP000603457">
    <property type="component" value="Unassembled WGS sequence"/>
</dbReference>
<keyword evidence="2" id="KW-1185">Reference proteome</keyword>
<reference evidence="1 2" key="1">
    <citation type="journal article" date="2020" name="ISME J.">
        <title>Comparative genomics reveals insights into cyanobacterial evolution and habitat adaptation.</title>
        <authorList>
            <person name="Chen M.Y."/>
            <person name="Teng W.K."/>
            <person name="Zhao L."/>
            <person name="Hu C.X."/>
            <person name="Zhou Y.K."/>
            <person name="Han B.P."/>
            <person name="Song L.R."/>
            <person name="Shu W.S."/>
        </authorList>
    </citation>
    <scope>NUCLEOTIDE SEQUENCE [LARGE SCALE GENOMIC DNA]</scope>
    <source>
        <strain evidence="1 2">FACHB-130</strain>
    </source>
</reference>
<organism evidence="1 2">
    <name type="scientific">Nostoc spongiaeforme FACHB-130</name>
    <dbReference type="NCBI Taxonomy" id="1357510"/>
    <lineage>
        <taxon>Bacteria</taxon>
        <taxon>Bacillati</taxon>
        <taxon>Cyanobacteriota</taxon>
        <taxon>Cyanophyceae</taxon>
        <taxon>Nostocales</taxon>
        <taxon>Nostocaceae</taxon>
        <taxon>Nostoc</taxon>
    </lineage>
</organism>
<evidence type="ECO:0000313" key="2">
    <source>
        <dbReference type="Proteomes" id="UP000603457"/>
    </source>
</evidence>
<sequence length="143" mass="16150">MNNEFQLVFKNQYRFDLKIVESVLIPYLFEGQEQLIINVDANPSRKYRTSGRVEQIFIDLGSTVGVGELLKLGSQVVTFSNNLGRFKLKFYPNRYIGNTTLSIKRNTTFSLSNQDLSSVVNAINTVQTSVDYLNELIGGDDAN</sequence>
<gene>
    <name evidence="1" type="ORF">H6G74_00910</name>
</gene>
<comment type="caution">
    <text evidence="1">The sequence shown here is derived from an EMBL/GenBank/DDBJ whole genome shotgun (WGS) entry which is preliminary data.</text>
</comment>
<dbReference type="RefSeq" id="WP_190965871.1">
    <property type="nucleotide sequence ID" value="NZ_JACJTB010000001.1"/>
</dbReference>
<protein>
    <submittedName>
        <fullName evidence="1">Uncharacterized protein</fullName>
    </submittedName>
</protein>
<evidence type="ECO:0000313" key="1">
    <source>
        <dbReference type="EMBL" id="MBD2592886.1"/>
    </source>
</evidence>
<proteinExistence type="predicted"/>